<gene>
    <name evidence="1" type="ORF">VIN01S_08500</name>
</gene>
<comment type="caution">
    <text evidence="1">The sequence shown here is derived from an EMBL/GenBank/DDBJ whole genome shotgun (WGS) entry which is preliminary data.</text>
</comment>
<keyword evidence="2" id="KW-1185">Reference proteome</keyword>
<dbReference type="AlphaFoldDB" id="A0A4Y3HSI3"/>
<dbReference type="OrthoDB" id="10002258at2"/>
<sequence>MRQLSLDVRFATEENGKIPMRPTVKALDCISDYICELIRNDIEYYRATLPDIPIEVLNNLEELKSEIGRGNLQTLYIEDVRKGSIVFHFIESVAPVAAQFSEIMSGWAIGKSLDSLVALAAKNKRKITAEDIGAALKGRLDSILHDLGVFAIVSSDHSADGERLNVRLVIEYRRSEASTLEIKGRGDGSGGRKKDIGILKNITKGQSSN</sequence>
<reference evidence="1 2" key="1">
    <citation type="submission" date="2019-06" db="EMBL/GenBank/DDBJ databases">
        <title>Whole genome shotgun sequence of Vibrio inusitatus NBRC 102082.</title>
        <authorList>
            <person name="Hosoyama A."/>
            <person name="Uohara A."/>
            <person name="Ohji S."/>
            <person name="Ichikawa N."/>
        </authorList>
    </citation>
    <scope>NUCLEOTIDE SEQUENCE [LARGE SCALE GENOMIC DNA]</scope>
    <source>
        <strain evidence="1 2">NBRC 102082</strain>
    </source>
</reference>
<proteinExistence type="predicted"/>
<accession>A0A4Y3HSI3</accession>
<organism evidence="1 2">
    <name type="scientific">Vibrio inusitatus NBRC 102082</name>
    <dbReference type="NCBI Taxonomy" id="1219070"/>
    <lineage>
        <taxon>Bacteria</taxon>
        <taxon>Pseudomonadati</taxon>
        <taxon>Pseudomonadota</taxon>
        <taxon>Gammaproteobacteria</taxon>
        <taxon>Vibrionales</taxon>
        <taxon>Vibrionaceae</taxon>
        <taxon>Vibrio</taxon>
    </lineage>
</organism>
<evidence type="ECO:0000313" key="2">
    <source>
        <dbReference type="Proteomes" id="UP000318717"/>
    </source>
</evidence>
<evidence type="ECO:0000313" key="1">
    <source>
        <dbReference type="EMBL" id="GEA50046.1"/>
    </source>
</evidence>
<protein>
    <submittedName>
        <fullName evidence="1">Uncharacterized protein</fullName>
    </submittedName>
</protein>
<name>A0A4Y3HSI3_9VIBR</name>
<dbReference type="EMBL" id="BJLF01000003">
    <property type="protein sequence ID" value="GEA50046.1"/>
    <property type="molecule type" value="Genomic_DNA"/>
</dbReference>
<dbReference type="RefSeq" id="WP_141344406.1">
    <property type="nucleotide sequence ID" value="NZ_BJLF01000003.1"/>
</dbReference>
<dbReference type="Proteomes" id="UP000318717">
    <property type="component" value="Unassembled WGS sequence"/>
</dbReference>